<dbReference type="SUPFAM" id="SSF50193">
    <property type="entry name" value="Ribosomal protein L14"/>
    <property type="match status" value="1"/>
</dbReference>
<keyword evidence="10" id="KW-1185">Reference proteome</keyword>
<keyword evidence="4 11" id="KW-0689">Ribosomal protein</keyword>
<dbReference type="InterPro" id="IPR036853">
    <property type="entry name" value="Ribosomal_uL14_sf"/>
</dbReference>
<evidence type="ECO:0000256" key="8">
    <source>
        <dbReference type="ARBA" id="ARBA00042938"/>
    </source>
</evidence>
<dbReference type="Gene3D" id="2.40.150.20">
    <property type="entry name" value="Ribosomal protein L14"/>
    <property type="match status" value="1"/>
</dbReference>
<dbReference type="GO" id="GO:0005840">
    <property type="term" value="C:ribosome"/>
    <property type="evidence" value="ECO:0007669"/>
    <property type="project" value="UniProtKB-KW"/>
</dbReference>
<dbReference type="GO" id="GO:0005743">
    <property type="term" value="C:mitochondrial inner membrane"/>
    <property type="evidence" value="ECO:0007669"/>
    <property type="project" value="UniProtKB-ARBA"/>
</dbReference>
<dbReference type="GO" id="GO:0003735">
    <property type="term" value="F:structural constituent of ribosome"/>
    <property type="evidence" value="ECO:0007669"/>
    <property type="project" value="InterPro"/>
</dbReference>
<reference evidence="11" key="1">
    <citation type="submission" date="2025-08" db="UniProtKB">
        <authorList>
            <consortium name="RefSeq"/>
        </authorList>
    </citation>
    <scope>IDENTIFICATION</scope>
    <source>
        <tissue evidence="11">Whole organism</tissue>
    </source>
</reference>
<protein>
    <recommendedName>
        <fullName evidence="7">Large ribosomal subunit protein uL14m</fullName>
    </recommendedName>
    <alternativeName>
        <fullName evidence="8">39S ribosomal protein L14, mitochondrial</fullName>
    </alternativeName>
</protein>
<dbReference type="InterPro" id="IPR000218">
    <property type="entry name" value="Ribosomal_uL14"/>
</dbReference>
<dbReference type="PANTHER" id="PTHR21037:SF3">
    <property type="entry name" value="LARGE RIBOSOMAL SUBUNIT PROTEIN UL14M"/>
    <property type="match status" value="1"/>
</dbReference>
<feature type="signal peptide" evidence="9">
    <location>
        <begin position="1"/>
        <end position="20"/>
    </location>
</feature>
<keyword evidence="3" id="KW-0809">Transit peptide</keyword>
<organism evidence="10 11">
    <name type="scientific">Frankliniella occidentalis</name>
    <name type="common">Western flower thrips</name>
    <name type="synonym">Euthrips occidentalis</name>
    <dbReference type="NCBI Taxonomy" id="133901"/>
    <lineage>
        <taxon>Eukaryota</taxon>
        <taxon>Metazoa</taxon>
        <taxon>Ecdysozoa</taxon>
        <taxon>Arthropoda</taxon>
        <taxon>Hexapoda</taxon>
        <taxon>Insecta</taxon>
        <taxon>Pterygota</taxon>
        <taxon>Neoptera</taxon>
        <taxon>Paraneoptera</taxon>
        <taxon>Thysanoptera</taxon>
        <taxon>Terebrantia</taxon>
        <taxon>Thripoidea</taxon>
        <taxon>Thripidae</taxon>
        <taxon>Frankliniella</taxon>
    </lineage>
</organism>
<evidence type="ECO:0000256" key="2">
    <source>
        <dbReference type="ARBA" id="ARBA00010745"/>
    </source>
</evidence>
<evidence type="ECO:0000313" key="11">
    <source>
        <dbReference type="RefSeq" id="XP_052131624.1"/>
    </source>
</evidence>
<dbReference type="GO" id="GO:1990904">
    <property type="term" value="C:ribonucleoprotein complex"/>
    <property type="evidence" value="ECO:0007669"/>
    <property type="project" value="UniProtKB-KW"/>
</dbReference>
<name>A0A9C6XUB0_FRAOC</name>
<dbReference type="GO" id="GO:0006412">
    <property type="term" value="P:translation"/>
    <property type="evidence" value="ECO:0007669"/>
    <property type="project" value="InterPro"/>
</dbReference>
<dbReference type="OrthoDB" id="274765at2759"/>
<dbReference type="GeneID" id="113205494"/>
<feature type="chain" id="PRO_5038998452" description="Large ribosomal subunit protein uL14m" evidence="9">
    <location>
        <begin position="21"/>
        <end position="164"/>
    </location>
</feature>
<dbReference type="CTD" id="64928"/>
<dbReference type="Pfam" id="PF00238">
    <property type="entry name" value="Ribosomal_L14"/>
    <property type="match status" value="1"/>
</dbReference>
<evidence type="ECO:0000256" key="6">
    <source>
        <dbReference type="ARBA" id="ARBA00023274"/>
    </source>
</evidence>
<comment type="similarity">
    <text evidence="2">Belongs to the universal ribosomal protein uL14 family.</text>
</comment>
<evidence type="ECO:0000256" key="4">
    <source>
        <dbReference type="ARBA" id="ARBA00022980"/>
    </source>
</evidence>
<keyword evidence="5" id="KW-0496">Mitochondrion</keyword>
<evidence type="ECO:0000256" key="9">
    <source>
        <dbReference type="SAM" id="SignalP"/>
    </source>
</evidence>
<dbReference type="Proteomes" id="UP000504606">
    <property type="component" value="Unplaced"/>
</dbReference>
<proteinExistence type="inferred from homology"/>
<dbReference type="PROSITE" id="PS51257">
    <property type="entry name" value="PROKAR_LIPOPROTEIN"/>
    <property type="match status" value="1"/>
</dbReference>
<dbReference type="RefSeq" id="XP_052131624.1">
    <property type="nucleotide sequence ID" value="XM_052275664.1"/>
</dbReference>
<evidence type="ECO:0000256" key="3">
    <source>
        <dbReference type="ARBA" id="ARBA00022946"/>
    </source>
</evidence>
<evidence type="ECO:0000256" key="1">
    <source>
        <dbReference type="ARBA" id="ARBA00004173"/>
    </source>
</evidence>
<evidence type="ECO:0000256" key="5">
    <source>
        <dbReference type="ARBA" id="ARBA00023128"/>
    </source>
</evidence>
<dbReference type="FunFam" id="2.40.150.20:FF:000004">
    <property type="entry name" value="39S ribosomal protein L14, mitochondrial"/>
    <property type="match status" value="1"/>
</dbReference>
<dbReference type="PANTHER" id="PTHR21037">
    <property type="entry name" value="39S RIBOSOMAL PROTEIN L14, MITOCHONDRIAL"/>
    <property type="match status" value="1"/>
</dbReference>
<evidence type="ECO:0000313" key="10">
    <source>
        <dbReference type="Proteomes" id="UP000504606"/>
    </source>
</evidence>
<accession>A0A9C6XUB0</accession>
<dbReference type="SMART" id="SM01374">
    <property type="entry name" value="Ribosomal_L14"/>
    <property type="match status" value="1"/>
</dbReference>
<keyword evidence="9" id="KW-0732">Signal</keyword>
<dbReference type="KEGG" id="foc:113205494"/>
<dbReference type="AlphaFoldDB" id="A0A9C6XUB0"/>
<keyword evidence="6" id="KW-0687">Ribonucleoprotein</keyword>
<dbReference type="CDD" id="cd00337">
    <property type="entry name" value="Ribosomal_uL14"/>
    <property type="match status" value="1"/>
</dbReference>
<evidence type="ECO:0000256" key="7">
    <source>
        <dbReference type="ARBA" id="ARBA00040118"/>
    </source>
</evidence>
<comment type="subcellular location">
    <subcellularLocation>
        <location evidence="1">Mitochondrion</location>
    </subcellularLocation>
</comment>
<gene>
    <name evidence="11" type="primary">LOC113205494</name>
</gene>
<dbReference type="HAMAP" id="MF_01367">
    <property type="entry name" value="Ribosomal_uL14"/>
    <property type="match status" value="1"/>
</dbReference>
<sequence>MWHSLSRIFTMSVLVNLVNTATSCSTVLWRGFHTSPACHRLQKLSRLRVVDNSELGKQAMLEGKPPRIIQVYNKNGIGTTGDIVLCAIKGLKKKGVIVGVKAQQPVLLPRTDSNNVVLIEDNGTPLGTRIVVPVPSCLRTILKKKTHAKGADYTKVLSIATRFV</sequence>